<proteinExistence type="predicted"/>
<sequence>MPQLDATSVDGDTAEWANDGESSVSGDAGRRRRYNYAKCAACREQKKKCEPVDRVWPEKCKRCIDLGLGCSEPEDIRAKSGNTSHPLRPNAEHAKLTKQPIPKRPRSFESASLVRGTEEPSVPSPTVPPAASVKLCLVCQSLDLSRSRFIIPSRGWKSAINRTPSRLTSPPKGGDARPRNLRVELGLLRNIQARAHNGCSFCDLVYKAAKDQLALATPQQSELDLDAVVQAIWEIDGRELIHSDKETCFFQPVTRHIRLSWGTASWLRDAYVILCGDDLKLPGLDLSFLGRTVQSAKSHERIKAWIEDCNERHAHCSLTLSANLSEGPHLRVIDLDTTQLVPLTPSMDYVVLSYTWSSQEEEIFLKNGYDDNWLKDNLEKLPKTTIKAIALTRELGIRYLWVDSLCIIQDLKDDKQANYCAIETVLANAFLTICAAITVSDIKIGQHINTCGEKLSLMVHHPVETHIRSSKWSKGAWTCQDRLLSGRCLIFTQSGVWFQCQEESMSEDTFEPSFQGRSADWVQSPAQIWSELAQENSQFRAYIKCVESYTSRQLPREGHALRAFAGISNFLGTQMKTRFFSGLPNSYFDAAILWTPATGESRTRETDGQPVAPSWSWAGWTGQATYRPPILTGAVENIWDWLMAHTWISWYLVDRNRTILGEIGTFAAADLPDVADSRDKRGGETGIRFKKTTRPYYKDDKERWPSRKRREFSKNVQPQLDRMDTDGPHEASPYFLLFWTWSAFLRLGTSSDANGIKRYTILDRNDDICGSIVLPDQFVNDGQPVQFIATSDARLFFDEEMPEWTYYIPKERHDSSWDLWYVMLIEPGEDGVSKRVGVGKVFKDAFHQSFLPGMDWREFILG</sequence>
<feature type="region of interest" description="Disordered" evidence="2">
    <location>
        <begin position="77"/>
        <end position="128"/>
    </location>
</feature>
<reference evidence="4" key="2">
    <citation type="submission" date="2023-05" db="EMBL/GenBank/DDBJ databases">
        <authorList>
            <consortium name="Lawrence Berkeley National Laboratory"/>
            <person name="Steindorff A."/>
            <person name="Hensen N."/>
            <person name="Bonometti L."/>
            <person name="Westerberg I."/>
            <person name="Brannstrom I.O."/>
            <person name="Guillou S."/>
            <person name="Cros-Aarteil S."/>
            <person name="Calhoun S."/>
            <person name="Haridas S."/>
            <person name="Kuo A."/>
            <person name="Mondo S."/>
            <person name="Pangilinan J."/>
            <person name="Riley R."/>
            <person name="Labutti K."/>
            <person name="Andreopoulos B."/>
            <person name="Lipzen A."/>
            <person name="Chen C."/>
            <person name="Yanf M."/>
            <person name="Daum C."/>
            <person name="Ng V."/>
            <person name="Clum A."/>
            <person name="Ohm R."/>
            <person name="Martin F."/>
            <person name="Silar P."/>
            <person name="Natvig D."/>
            <person name="Lalanne C."/>
            <person name="Gautier V."/>
            <person name="Ament-Velasquez S.L."/>
            <person name="Kruys A."/>
            <person name="Hutchinson M.I."/>
            <person name="Powell A.J."/>
            <person name="Barry K."/>
            <person name="Miller A.N."/>
            <person name="Grigoriev I.V."/>
            <person name="Debuchy R."/>
            <person name="Gladieux P."/>
            <person name="Thoren M.H."/>
            <person name="Johannesson H."/>
        </authorList>
    </citation>
    <scope>NUCLEOTIDE SEQUENCE</scope>
    <source>
        <strain evidence="4">PSN243</strain>
    </source>
</reference>
<dbReference type="PANTHER" id="PTHR33112">
    <property type="entry name" value="DOMAIN PROTEIN, PUTATIVE-RELATED"/>
    <property type="match status" value="1"/>
</dbReference>
<gene>
    <name evidence="4" type="ORF">QBC34DRAFT_223974</name>
</gene>
<evidence type="ECO:0000256" key="1">
    <source>
        <dbReference type="ARBA" id="ARBA00023242"/>
    </source>
</evidence>
<keyword evidence="1" id="KW-0539">Nucleus</keyword>
<comment type="caution">
    <text evidence="4">The sequence shown here is derived from an EMBL/GenBank/DDBJ whole genome shotgun (WGS) entry which is preliminary data.</text>
</comment>
<dbReference type="Proteomes" id="UP001321760">
    <property type="component" value="Unassembled WGS sequence"/>
</dbReference>
<dbReference type="PANTHER" id="PTHR33112:SF12">
    <property type="entry name" value="HETEROKARYON INCOMPATIBILITY DOMAIN-CONTAINING PROTEIN"/>
    <property type="match status" value="1"/>
</dbReference>
<protein>
    <recommendedName>
        <fullName evidence="3">Zn(2)-C6 fungal-type domain-containing protein</fullName>
    </recommendedName>
</protein>
<dbReference type="AlphaFoldDB" id="A0AAV9G381"/>
<dbReference type="InterPro" id="IPR010730">
    <property type="entry name" value="HET"/>
</dbReference>
<dbReference type="CDD" id="cd00067">
    <property type="entry name" value="GAL4"/>
    <property type="match status" value="1"/>
</dbReference>
<organism evidence="4 5">
    <name type="scientific">Podospora aff. communis PSN243</name>
    <dbReference type="NCBI Taxonomy" id="3040156"/>
    <lineage>
        <taxon>Eukaryota</taxon>
        <taxon>Fungi</taxon>
        <taxon>Dikarya</taxon>
        <taxon>Ascomycota</taxon>
        <taxon>Pezizomycotina</taxon>
        <taxon>Sordariomycetes</taxon>
        <taxon>Sordariomycetidae</taxon>
        <taxon>Sordariales</taxon>
        <taxon>Podosporaceae</taxon>
        <taxon>Podospora</taxon>
    </lineage>
</organism>
<accession>A0AAV9G381</accession>
<reference evidence="4" key="1">
    <citation type="journal article" date="2023" name="Mol. Phylogenet. Evol.">
        <title>Genome-scale phylogeny and comparative genomics of the fungal order Sordariales.</title>
        <authorList>
            <person name="Hensen N."/>
            <person name="Bonometti L."/>
            <person name="Westerberg I."/>
            <person name="Brannstrom I.O."/>
            <person name="Guillou S."/>
            <person name="Cros-Aarteil S."/>
            <person name="Calhoun S."/>
            <person name="Haridas S."/>
            <person name="Kuo A."/>
            <person name="Mondo S."/>
            <person name="Pangilinan J."/>
            <person name="Riley R."/>
            <person name="LaButti K."/>
            <person name="Andreopoulos B."/>
            <person name="Lipzen A."/>
            <person name="Chen C."/>
            <person name="Yan M."/>
            <person name="Daum C."/>
            <person name="Ng V."/>
            <person name="Clum A."/>
            <person name="Steindorff A."/>
            <person name="Ohm R.A."/>
            <person name="Martin F."/>
            <person name="Silar P."/>
            <person name="Natvig D.O."/>
            <person name="Lalanne C."/>
            <person name="Gautier V."/>
            <person name="Ament-Velasquez S.L."/>
            <person name="Kruys A."/>
            <person name="Hutchinson M.I."/>
            <person name="Powell A.J."/>
            <person name="Barry K."/>
            <person name="Miller A.N."/>
            <person name="Grigoriev I.V."/>
            <person name="Debuchy R."/>
            <person name="Gladieux P."/>
            <person name="Hiltunen Thoren M."/>
            <person name="Johannesson H."/>
        </authorList>
    </citation>
    <scope>NUCLEOTIDE SEQUENCE</scope>
    <source>
        <strain evidence="4">PSN243</strain>
    </source>
</reference>
<evidence type="ECO:0000313" key="5">
    <source>
        <dbReference type="Proteomes" id="UP001321760"/>
    </source>
</evidence>
<feature type="region of interest" description="Disordered" evidence="2">
    <location>
        <begin position="1"/>
        <end position="29"/>
    </location>
</feature>
<evidence type="ECO:0000259" key="3">
    <source>
        <dbReference type="PROSITE" id="PS50048"/>
    </source>
</evidence>
<name>A0AAV9G381_9PEZI</name>
<dbReference type="SUPFAM" id="SSF57701">
    <property type="entry name" value="Zn2/Cys6 DNA-binding domain"/>
    <property type="match status" value="1"/>
</dbReference>
<dbReference type="GO" id="GO:0000981">
    <property type="term" value="F:DNA-binding transcription factor activity, RNA polymerase II-specific"/>
    <property type="evidence" value="ECO:0007669"/>
    <property type="project" value="InterPro"/>
</dbReference>
<dbReference type="InterPro" id="IPR001138">
    <property type="entry name" value="Zn2Cys6_DnaBD"/>
</dbReference>
<evidence type="ECO:0000313" key="4">
    <source>
        <dbReference type="EMBL" id="KAK4442769.1"/>
    </source>
</evidence>
<dbReference type="PROSITE" id="PS50048">
    <property type="entry name" value="ZN2_CY6_FUNGAL_2"/>
    <property type="match status" value="1"/>
</dbReference>
<dbReference type="Pfam" id="PF06985">
    <property type="entry name" value="HET"/>
    <property type="match status" value="1"/>
</dbReference>
<dbReference type="GO" id="GO:0008270">
    <property type="term" value="F:zinc ion binding"/>
    <property type="evidence" value="ECO:0007669"/>
    <property type="project" value="InterPro"/>
</dbReference>
<evidence type="ECO:0000256" key="2">
    <source>
        <dbReference type="SAM" id="MobiDB-lite"/>
    </source>
</evidence>
<dbReference type="InterPro" id="IPR036864">
    <property type="entry name" value="Zn2-C6_fun-type_DNA-bd_sf"/>
</dbReference>
<dbReference type="EMBL" id="MU866007">
    <property type="protein sequence ID" value="KAK4442769.1"/>
    <property type="molecule type" value="Genomic_DNA"/>
</dbReference>
<keyword evidence="5" id="KW-1185">Reference proteome</keyword>
<feature type="domain" description="Zn(2)-C6 fungal-type" evidence="3">
    <location>
        <begin position="38"/>
        <end position="72"/>
    </location>
</feature>